<dbReference type="EMBL" id="CM051399">
    <property type="protein sequence ID" value="KAJ4716825.1"/>
    <property type="molecule type" value="Genomic_DNA"/>
</dbReference>
<gene>
    <name evidence="1" type="ORF">OWV82_011790</name>
</gene>
<reference evidence="1 2" key="1">
    <citation type="journal article" date="2023" name="Science">
        <title>Complex scaffold remodeling in plant triterpene biosynthesis.</title>
        <authorList>
            <person name="De La Pena R."/>
            <person name="Hodgson H."/>
            <person name="Liu J.C."/>
            <person name="Stephenson M.J."/>
            <person name="Martin A.C."/>
            <person name="Owen C."/>
            <person name="Harkess A."/>
            <person name="Leebens-Mack J."/>
            <person name="Jimenez L.E."/>
            <person name="Osbourn A."/>
            <person name="Sattely E.S."/>
        </authorList>
    </citation>
    <scope>NUCLEOTIDE SEQUENCE [LARGE SCALE GENOMIC DNA]</scope>
    <source>
        <strain evidence="2">cv. JPN11</strain>
        <tissue evidence="1">Leaf</tissue>
    </source>
</reference>
<proteinExistence type="predicted"/>
<dbReference type="Proteomes" id="UP001164539">
    <property type="component" value="Chromosome 6"/>
</dbReference>
<protein>
    <submittedName>
        <fullName evidence="1">Lipid binding protein</fullName>
    </submittedName>
</protein>
<evidence type="ECO:0000313" key="1">
    <source>
        <dbReference type="EMBL" id="KAJ4716825.1"/>
    </source>
</evidence>
<keyword evidence="2" id="KW-1185">Reference proteome</keyword>
<accession>A0ACC1Y009</accession>
<comment type="caution">
    <text evidence="1">The sequence shown here is derived from an EMBL/GenBank/DDBJ whole genome shotgun (WGS) entry which is preliminary data.</text>
</comment>
<evidence type="ECO:0000313" key="2">
    <source>
        <dbReference type="Proteomes" id="UP001164539"/>
    </source>
</evidence>
<organism evidence="1 2">
    <name type="scientific">Melia azedarach</name>
    <name type="common">Chinaberry tree</name>
    <dbReference type="NCBI Taxonomy" id="155640"/>
    <lineage>
        <taxon>Eukaryota</taxon>
        <taxon>Viridiplantae</taxon>
        <taxon>Streptophyta</taxon>
        <taxon>Embryophyta</taxon>
        <taxon>Tracheophyta</taxon>
        <taxon>Spermatophyta</taxon>
        <taxon>Magnoliopsida</taxon>
        <taxon>eudicotyledons</taxon>
        <taxon>Gunneridae</taxon>
        <taxon>Pentapetalae</taxon>
        <taxon>rosids</taxon>
        <taxon>malvids</taxon>
        <taxon>Sapindales</taxon>
        <taxon>Meliaceae</taxon>
        <taxon>Melia</taxon>
    </lineage>
</organism>
<name>A0ACC1Y009_MELAZ</name>
<sequence length="96" mass="10286">MAASNFITLAFFITLSFSSMDVTLGAARRLLQTPSNLPTIPGVELPPFLTTPILPPITEYPEYRLPPFATTPLGPDTPTGFPTVPFFAPPAVPTDP</sequence>